<gene>
    <name evidence="9" type="primary">LOC115889499</name>
</gene>
<dbReference type="KEGG" id="soy:115889499"/>
<name>A0A6J2YQ31_SITOR</name>
<evidence type="ECO:0000313" key="9">
    <source>
        <dbReference type="RefSeq" id="XP_030765366.1"/>
    </source>
</evidence>
<dbReference type="InParanoid" id="A0A6J2YQ31"/>
<dbReference type="PROSITE" id="PS51257">
    <property type="entry name" value="PROKAR_LIPOPROTEIN"/>
    <property type="match status" value="1"/>
</dbReference>
<organism evidence="8 9">
    <name type="scientific">Sitophilus oryzae</name>
    <name type="common">Rice weevil</name>
    <name type="synonym">Curculio oryzae</name>
    <dbReference type="NCBI Taxonomy" id="7048"/>
    <lineage>
        <taxon>Eukaryota</taxon>
        <taxon>Metazoa</taxon>
        <taxon>Ecdysozoa</taxon>
        <taxon>Arthropoda</taxon>
        <taxon>Hexapoda</taxon>
        <taxon>Insecta</taxon>
        <taxon>Pterygota</taxon>
        <taxon>Neoptera</taxon>
        <taxon>Endopterygota</taxon>
        <taxon>Coleoptera</taxon>
        <taxon>Polyphaga</taxon>
        <taxon>Cucujiformia</taxon>
        <taxon>Curculionidae</taxon>
        <taxon>Dryophthorinae</taxon>
        <taxon>Sitophilus</taxon>
    </lineage>
</organism>
<feature type="region of interest" description="Disordered" evidence="5">
    <location>
        <begin position="122"/>
        <end position="143"/>
    </location>
</feature>
<dbReference type="FunCoup" id="A0A6J2YQ31">
    <property type="interactions" value="2164"/>
</dbReference>
<feature type="compositionally biased region" description="Acidic residues" evidence="5">
    <location>
        <begin position="60"/>
        <end position="71"/>
    </location>
</feature>
<dbReference type="Pfam" id="PF07842">
    <property type="entry name" value="GCFC"/>
    <property type="match status" value="1"/>
</dbReference>
<dbReference type="InterPro" id="IPR022783">
    <property type="entry name" value="GCFC_dom"/>
</dbReference>
<comment type="similarity">
    <text evidence="2">Belongs to the GCF family.</text>
</comment>
<feature type="domain" description="GCF C-terminal" evidence="7">
    <location>
        <begin position="545"/>
        <end position="750"/>
    </location>
</feature>
<dbReference type="PANTHER" id="PTHR12214">
    <property type="entry name" value="GC-RICH SEQUENCE DNA-BINDING FACTOR"/>
    <property type="match status" value="1"/>
</dbReference>
<dbReference type="RefSeq" id="XP_030765366.1">
    <property type="nucleotide sequence ID" value="XM_030909506.1"/>
</dbReference>
<dbReference type="InterPro" id="IPR012890">
    <property type="entry name" value="GCFC2-like"/>
</dbReference>
<feature type="compositionally biased region" description="Basic and acidic residues" evidence="5">
    <location>
        <begin position="445"/>
        <end position="456"/>
    </location>
</feature>
<keyword evidence="4" id="KW-0175">Coiled coil</keyword>
<protein>
    <submittedName>
        <fullName evidence="9">PAX3- and PAX7-binding protein 1 isoform X1</fullName>
    </submittedName>
</protein>
<keyword evidence="8" id="KW-1185">Reference proteome</keyword>
<evidence type="ECO:0000256" key="6">
    <source>
        <dbReference type="SAM" id="Phobius"/>
    </source>
</evidence>
<keyword evidence="6" id="KW-0812">Transmembrane</keyword>
<proteinExistence type="inferred from homology"/>
<dbReference type="OrthoDB" id="429427at2759"/>
<feature type="coiled-coil region" evidence="4">
    <location>
        <begin position="363"/>
        <end position="397"/>
    </location>
</feature>
<dbReference type="PANTHER" id="PTHR12214:SF0">
    <property type="entry name" value="LD29489P"/>
    <property type="match status" value="1"/>
</dbReference>
<evidence type="ECO:0000256" key="4">
    <source>
        <dbReference type="SAM" id="Coils"/>
    </source>
</evidence>
<sequence>MSDRNVIIAAAAVILMGCALLLKEREKKKRKRLIRRRLFTNKSRERKPKKNLIQRRVFTENDDEDESEPMDYQELPQFERKSKKKEKEKKPPQTLLSFETEEEGEVFQIKKSSHNKKVMRMFEKEKKKKDKEKVEKEEYKPKEKTEVVTDDIILVVNPSHKRPPTPPPPILSGRDALCAGKNDLSSDEEDSASTVHRFSKPDNVRRVLEAGAIPDAAMIHAARKKRQKAREMGDFISVEDEEPEDTGRLVRDDDNEHSDDERIDMDVNLARRDKERRREQFLAAQDSDHELDEWEDQQIRKGVTGASMTAAQELMNEYQTELQVQSLSLSKQQVPIIDPEVPRTPEMIAEKLREHFKEVCNSREQNLVKLKKVQDDIDEANEELEDLKIKAPEAAEKFRFYQELRGYITDLVECLDEKISAITVLEQRAMDLMASKSKWLIERRRQDVRDQTEEATGKALLKKGPEDEEKVRRAAEREGRRTRRRRARELPNTQNIAKHVEGMSSDEEMSQQDLLFFDKEKQEIDQELQEIFEDVVEDYSSTASILIRFEHWRTKDMSAYNEAYATLCLPKVVSPLIRLNLIFWDPLNETKDIEKTEWYRTLALYGLHDDESEKSLSKDPDINLLPTVIEKVLLPKLTQLVDKCWDPVSSSQTLRLVGMVGRYIRKYPTLGPSSKSLTNLFNAILHKMQVALENDVYIPITPKLADSKNQFFQRQFASGLKLLKNITSWQGIINDNKLKELALNALLNRYLLSALKFCVLTDAVQKVRLISQVVPRIWLQESTPEFTMFSTSVNNLYQQLDKNNPLHLESIDILNGIIKTLRSVTNNH</sequence>
<dbReference type="GO" id="GO:0003677">
    <property type="term" value="F:DNA binding"/>
    <property type="evidence" value="ECO:0007669"/>
    <property type="project" value="InterPro"/>
</dbReference>
<dbReference type="GO" id="GO:0005634">
    <property type="term" value="C:nucleus"/>
    <property type="evidence" value="ECO:0007669"/>
    <property type="project" value="UniProtKB-SubCell"/>
</dbReference>
<feature type="region of interest" description="Disordered" evidence="5">
    <location>
        <begin position="241"/>
        <end position="262"/>
    </location>
</feature>
<keyword evidence="6" id="KW-0472">Membrane</keyword>
<feature type="region of interest" description="Disordered" evidence="5">
    <location>
        <begin position="445"/>
        <end position="492"/>
    </location>
</feature>
<keyword evidence="3" id="KW-0539">Nucleus</keyword>
<feature type="compositionally biased region" description="Basic and acidic residues" evidence="5">
    <location>
        <begin position="245"/>
        <end position="254"/>
    </location>
</feature>
<evidence type="ECO:0000256" key="5">
    <source>
        <dbReference type="SAM" id="MobiDB-lite"/>
    </source>
</evidence>
<dbReference type="GO" id="GO:0000398">
    <property type="term" value="P:mRNA splicing, via spliceosome"/>
    <property type="evidence" value="ECO:0007669"/>
    <property type="project" value="InterPro"/>
</dbReference>
<feature type="region of interest" description="Disordered" evidence="5">
    <location>
        <begin position="45"/>
        <end position="97"/>
    </location>
</feature>
<dbReference type="GeneID" id="115889499"/>
<evidence type="ECO:0000259" key="7">
    <source>
        <dbReference type="Pfam" id="PF07842"/>
    </source>
</evidence>
<feature type="transmembrane region" description="Helical" evidence="6">
    <location>
        <begin position="6"/>
        <end position="22"/>
    </location>
</feature>
<evidence type="ECO:0000256" key="1">
    <source>
        <dbReference type="ARBA" id="ARBA00004123"/>
    </source>
</evidence>
<accession>A0A6J2YQ31</accession>
<evidence type="ECO:0000313" key="8">
    <source>
        <dbReference type="Proteomes" id="UP000504635"/>
    </source>
</evidence>
<reference evidence="9" key="1">
    <citation type="submission" date="2025-08" db="UniProtKB">
        <authorList>
            <consortium name="RefSeq"/>
        </authorList>
    </citation>
    <scope>IDENTIFICATION</scope>
    <source>
        <tissue evidence="9">Gonads</tissue>
    </source>
</reference>
<feature type="region of interest" description="Disordered" evidence="5">
    <location>
        <begin position="155"/>
        <end position="198"/>
    </location>
</feature>
<evidence type="ECO:0000256" key="2">
    <source>
        <dbReference type="ARBA" id="ARBA00010801"/>
    </source>
</evidence>
<comment type="subcellular location">
    <subcellularLocation>
        <location evidence="1">Nucleus</location>
    </subcellularLocation>
</comment>
<keyword evidence="6" id="KW-1133">Transmembrane helix</keyword>
<dbReference type="AlphaFoldDB" id="A0A6J2YQ31"/>
<dbReference type="Proteomes" id="UP000504635">
    <property type="component" value="Unplaced"/>
</dbReference>
<feature type="compositionally biased region" description="Basic and acidic residues" evidence="5">
    <location>
        <begin position="463"/>
        <end position="479"/>
    </location>
</feature>
<evidence type="ECO:0000256" key="3">
    <source>
        <dbReference type="ARBA" id="ARBA00023242"/>
    </source>
</evidence>